<dbReference type="InterPro" id="IPR002110">
    <property type="entry name" value="Ankyrin_rpt"/>
</dbReference>
<reference evidence="10" key="1">
    <citation type="submission" date="2013-07" db="EMBL/GenBank/DDBJ databases">
        <title>The genome of Eucalyptus grandis.</title>
        <authorList>
            <person name="Schmutz J."/>
            <person name="Hayes R."/>
            <person name="Myburg A."/>
            <person name="Tuskan G."/>
            <person name="Grattapaglia D."/>
            <person name="Rokhsar D.S."/>
        </authorList>
    </citation>
    <scope>NUCLEOTIDE SEQUENCE</scope>
    <source>
        <tissue evidence="10">Leaf extractions</tissue>
    </source>
</reference>
<sequence length="610" mass="66944">MAEVSGIGCSVDVKMEHTVIINRSEILATLEEKLEWLKKRNVSTPDNQPPSGYIDLNKFMDPKLYKAAKSGDADKFVEALEADSRELALSLIFDQVTPSGNSLLHVAASSEKEDVIKLILSHFPHLVTWKNCLKDTPLHVAVQNENLHETAMQLLLEKDWGTPDQKIIYWKNKDGKSPLYLAAETGRLGILQLLLKASAQDGDYALKMQGMSPVLAALEEGKSDVLEAIIHQLPKLLHVCDEDGRTPLHHAASVGNVKAVKLLVEKCRYLALQTDKNGSYPIHIACENGHVDTIRELMNSWPDLAEMKNKKEQNILHVAAEGGKIKAVEYILENSAIEKLVNSKDADGNTALHLASMHSHCPVLLSLTKRSNLDLKLRNNDNLTALDVAMEPESLSPNDPALRGRAILAAFGVPQSKGRDVRSAKKQDSEASKSSRAKWINQEINARLVVATLVATVTFTAGFTLPGGINVSSDPHPGMATMLHKGLFQLFVICDAYAMYCSIGAVVVLLGGHVTDLQIAEEALVEAGGLLVDALLCMAVAFLAALIMAVNKVTWLMAVIVCIAVSRIIALWEFIIASMKQLVMYLVRIPGVPRPLRIRLLKVECFKFRH</sequence>
<dbReference type="eggNOG" id="KOG0504">
    <property type="taxonomic scope" value="Eukaryota"/>
</dbReference>
<keyword evidence="5 7" id="KW-0040">ANK repeat</keyword>
<dbReference type="GO" id="GO:0005886">
    <property type="term" value="C:plasma membrane"/>
    <property type="evidence" value="ECO:0000318"/>
    <property type="project" value="GO_Central"/>
</dbReference>
<evidence type="ECO:0000256" key="2">
    <source>
        <dbReference type="ARBA" id="ARBA00022692"/>
    </source>
</evidence>
<dbReference type="STRING" id="71139.A0A059C6V6"/>
<dbReference type="SMART" id="SM00248">
    <property type="entry name" value="ANK"/>
    <property type="match status" value="8"/>
</dbReference>
<feature type="transmembrane region" description="Helical" evidence="8">
    <location>
        <begin position="555"/>
        <end position="576"/>
    </location>
</feature>
<evidence type="ECO:0000256" key="4">
    <source>
        <dbReference type="ARBA" id="ARBA00022989"/>
    </source>
</evidence>
<feature type="repeat" description="ANK" evidence="7">
    <location>
        <begin position="174"/>
        <end position="200"/>
    </location>
</feature>
<dbReference type="InParanoid" id="A0A059C6V6"/>
<dbReference type="InterPro" id="IPR036770">
    <property type="entry name" value="Ankyrin_rpt-contain_sf"/>
</dbReference>
<feature type="transmembrane region" description="Helical" evidence="8">
    <location>
        <begin position="523"/>
        <end position="549"/>
    </location>
</feature>
<organism evidence="10">
    <name type="scientific">Eucalyptus grandis</name>
    <name type="common">Flooded gum</name>
    <dbReference type="NCBI Taxonomy" id="71139"/>
    <lineage>
        <taxon>Eukaryota</taxon>
        <taxon>Viridiplantae</taxon>
        <taxon>Streptophyta</taxon>
        <taxon>Embryophyta</taxon>
        <taxon>Tracheophyta</taxon>
        <taxon>Spermatophyta</taxon>
        <taxon>Magnoliopsida</taxon>
        <taxon>eudicotyledons</taxon>
        <taxon>Gunneridae</taxon>
        <taxon>Pentapetalae</taxon>
        <taxon>rosids</taxon>
        <taxon>malvids</taxon>
        <taxon>Myrtales</taxon>
        <taxon>Myrtaceae</taxon>
        <taxon>Myrtoideae</taxon>
        <taxon>Eucalypteae</taxon>
        <taxon>Eucalyptus</taxon>
    </lineage>
</organism>
<feature type="repeat" description="ANK" evidence="7">
    <location>
        <begin position="243"/>
        <end position="266"/>
    </location>
</feature>
<evidence type="ECO:0000313" key="10">
    <source>
        <dbReference type="EMBL" id="KCW73911.1"/>
    </source>
</evidence>
<feature type="repeat" description="ANK" evidence="7">
    <location>
        <begin position="277"/>
        <end position="309"/>
    </location>
</feature>
<dbReference type="PANTHER" id="PTHR24186:SF46">
    <property type="entry name" value="PROTEIN ACCELERATED CELL DEATH 6-LIKE"/>
    <property type="match status" value="1"/>
</dbReference>
<accession>A0A059C6V6</accession>
<evidence type="ECO:0000256" key="3">
    <source>
        <dbReference type="ARBA" id="ARBA00022737"/>
    </source>
</evidence>
<dbReference type="SUPFAM" id="SSF48403">
    <property type="entry name" value="Ankyrin repeat"/>
    <property type="match status" value="2"/>
</dbReference>
<keyword evidence="2 8" id="KW-0812">Transmembrane</keyword>
<evidence type="ECO:0000259" key="9">
    <source>
        <dbReference type="Pfam" id="PF13962"/>
    </source>
</evidence>
<dbReference type="Gene3D" id="1.25.40.20">
    <property type="entry name" value="Ankyrin repeat-containing domain"/>
    <property type="match status" value="2"/>
</dbReference>
<evidence type="ECO:0000256" key="7">
    <source>
        <dbReference type="PROSITE-ProRule" id="PRU00023"/>
    </source>
</evidence>
<evidence type="ECO:0000256" key="6">
    <source>
        <dbReference type="ARBA" id="ARBA00023136"/>
    </source>
</evidence>
<dbReference type="AlphaFoldDB" id="A0A059C6V6"/>
<proteinExistence type="predicted"/>
<evidence type="ECO:0000256" key="8">
    <source>
        <dbReference type="SAM" id="Phobius"/>
    </source>
</evidence>
<keyword evidence="6 8" id="KW-0472">Membrane</keyword>
<protein>
    <recommendedName>
        <fullName evidence="9">PGG domain-containing protein</fullName>
    </recommendedName>
</protein>
<feature type="transmembrane region" description="Helical" evidence="8">
    <location>
        <begin position="486"/>
        <end position="511"/>
    </location>
</feature>
<dbReference type="InterPro" id="IPR026961">
    <property type="entry name" value="PGG_dom"/>
</dbReference>
<dbReference type="Pfam" id="PF12796">
    <property type="entry name" value="Ank_2"/>
    <property type="match status" value="3"/>
</dbReference>
<dbReference type="PROSITE" id="PS50088">
    <property type="entry name" value="ANK_REPEAT"/>
    <property type="match status" value="4"/>
</dbReference>
<evidence type="ECO:0000256" key="1">
    <source>
        <dbReference type="ARBA" id="ARBA00004141"/>
    </source>
</evidence>
<dbReference type="Gramene" id="KCW73911">
    <property type="protein sequence ID" value="KCW73911"/>
    <property type="gene ID" value="EUGRSUZ_E02497"/>
</dbReference>
<evidence type="ECO:0000256" key="5">
    <source>
        <dbReference type="ARBA" id="ARBA00023043"/>
    </source>
</evidence>
<gene>
    <name evidence="10" type="ORF">EUGRSUZ_E02497</name>
</gene>
<dbReference type="Pfam" id="PF13962">
    <property type="entry name" value="PGG"/>
    <property type="match status" value="1"/>
</dbReference>
<dbReference type="EMBL" id="KK198757">
    <property type="protein sequence ID" value="KCW73911.1"/>
    <property type="molecule type" value="Genomic_DNA"/>
</dbReference>
<keyword evidence="4 8" id="KW-1133">Transmembrane helix</keyword>
<feature type="transmembrane region" description="Helical" evidence="8">
    <location>
        <begin position="444"/>
        <end position="466"/>
    </location>
</feature>
<dbReference type="PROSITE" id="PS50297">
    <property type="entry name" value="ANK_REP_REGION"/>
    <property type="match status" value="3"/>
</dbReference>
<keyword evidence="3" id="KW-0677">Repeat</keyword>
<dbReference type="PANTHER" id="PTHR24186">
    <property type="entry name" value="PROTEIN PHOSPHATASE 1 REGULATORY SUBUNIT"/>
    <property type="match status" value="1"/>
</dbReference>
<name>A0A059C6V6_EUCGR</name>
<dbReference type="OMA" id="FICHYLV"/>
<comment type="subcellular location">
    <subcellularLocation>
        <location evidence="1">Membrane</location>
        <topology evidence="1">Multi-pass membrane protein</topology>
    </subcellularLocation>
</comment>
<feature type="repeat" description="ANK" evidence="7">
    <location>
        <begin position="347"/>
        <end position="380"/>
    </location>
</feature>
<feature type="domain" description="PGG" evidence="9">
    <location>
        <begin position="438"/>
        <end position="548"/>
    </location>
</feature>